<accession>A0A7J7NF58</accession>
<evidence type="ECO:0000313" key="1">
    <source>
        <dbReference type="EMBL" id="KAF6165825.1"/>
    </source>
</evidence>
<gene>
    <name evidence="1" type="ORF">GIB67_012722</name>
</gene>
<proteinExistence type="predicted"/>
<name>A0A7J7NF58_9MAGN</name>
<organism evidence="1 2">
    <name type="scientific">Kingdonia uniflora</name>
    <dbReference type="NCBI Taxonomy" id="39325"/>
    <lineage>
        <taxon>Eukaryota</taxon>
        <taxon>Viridiplantae</taxon>
        <taxon>Streptophyta</taxon>
        <taxon>Embryophyta</taxon>
        <taxon>Tracheophyta</taxon>
        <taxon>Spermatophyta</taxon>
        <taxon>Magnoliopsida</taxon>
        <taxon>Ranunculales</taxon>
        <taxon>Circaeasteraceae</taxon>
        <taxon>Kingdonia</taxon>
    </lineage>
</organism>
<protein>
    <submittedName>
        <fullName evidence="1">Uncharacterized protein</fullName>
    </submittedName>
</protein>
<feature type="non-terminal residue" evidence="1">
    <location>
        <position position="55"/>
    </location>
</feature>
<evidence type="ECO:0000313" key="2">
    <source>
        <dbReference type="Proteomes" id="UP000541444"/>
    </source>
</evidence>
<comment type="caution">
    <text evidence="1">The sequence shown here is derived from an EMBL/GenBank/DDBJ whole genome shotgun (WGS) entry which is preliminary data.</text>
</comment>
<sequence>MAQTETRGCIWDVHFKRAVQNCAGVNSPWGGFQTALGWIEVDWIHFQIHLIHPLD</sequence>
<dbReference type="AlphaFoldDB" id="A0A7J7NF58"/>
<reference evidence="1 2" key="1">
    <citation type="journal article" date="2020" name="IScience">
        <title>Genome Sequencing of the Endangered Kingdonia uniflora (Circaeasteraceae, Ranunculales) Reveals Potential Mechanisms of Evolutionary Specialization.</title>
        <authorList>
            <person name="Sun Y."/>
            <person name="Deng T."/>
            <person name="Zhang A."/>
            <person name="Moore M.J."/>
            <person name="Landis J.B."/>
            <person name="Lin N."/>
            <person name="Zhang H."/>
            <person name="Zhang X."/>
            <person name="Huang J."/>
            <person name="Zhang X."/>
            <person name="Sun H."/>
            <person name="Wang H."/>
        </authorList>
    </citation>
    <scope>NUCLEOTIDE SEQUENCE [LARGE SCALE GENOMIC DNA]</scope>
    <source>
        <strain evidence="1">TB1705</strain>
        <tissue evidence="1">Leaf</tissue>
    </source>
</reference>
<dbReference type="Proteomes" id="UP000541444">
    <property type="component" value="Unassembled WGS sequence"/>
</dbReference>
<dbReference type="EMBL" id="JACGCM010000816">
    <property type="protein sequence ID" value="KAF6165825.1"/>
    <property type="molecule type" value="Genomic_DNA"/>
</dbReference>
<keyword evidence="2" id="KW-1185">Reference proteome</keyword>